<evidence type="ECO:0000313" key="2">
    <source>
        <dbReference type="EMBL" id="MBM0279235.1"/>
    </source>
</evidence>
<keyword evidence="1" id="KW-1133">Transmembrane helix</keyword>
<organism evidence="2 3">
    <name type="scientific">Micromonospora tarensis</name>
    <dbReference type="NCBI Taxonomy" id="2806100"/>
    <lineage>
        <taxon>Bacteria</taxon>
        <taxon>Bacillati</taxon>
        <taxon>Actinomycetota</taxon>
        <taxon>Actinomycetes</taxon>
        <taxon>Micromonosporales</taxon>
        <taxon>Micromonosporaceae</taxon>
        <taxon>Micromonospora</taxon>
    </lineage>
</organism>
<keyword evidence="3" id="KW-1185">Reference proteome</keyword>
<sequence length="67" mass="7379">MSRELSEMYRSLSDAADGQELTHPEALRRFADRRARLRVTGSALAVALLVGGVAVVAGWRTRRTAPR</sequence>
<gene>
    <name evidence="2" type="ORF">JM949_30285</name>
</gene>
<feature type="transmembrane region" description="Helical" evidence="1">
    <location>
        <begin position="37"/>
        <end position="59"/>
    </location>
</feature>
<comment type="caution">
    <text evidence="2">The sequence shown here is derived from an EMBL/GenBank/DDBJ whole genome shotgun (WGS) entry which is preliminary data.</text>
</comment>
<keyword evidence="1" id="KW-0472">Membrane</keyword>
<reference evidence="2 3" key="1">
    <citation type="submission" date="2021-01" db="EMBL/GenBank/DDBJ databases">
        <title>Draft genome sequence of Micromonospora sp. strain STR1s_6.</title>
        <authorList>
            <person name="Karlyshev A."/>
            <person name="Jawad R."/>
        </authorList>
    </citation>
    <scope>NUCLEOTIDE SEQUENCE [LARGE SCALE GENOMIC DNA]</scope>
    <source>
        <strain evidence="2 3">STR1S-6</strain>
    </source>
</reference>
<protein>
    <recommendedName>
        <fullName evidence="4">DUF3618 domain-containing protein</fullName>
    </recommendedName>
</protein>
<evidence type="ECO:0000313" key="3">
    <source>
        <dbReference type="Proteomes" id="UP000622245"/>
    </source>
</evidence>
<dbReference type="Proteomes" id="UP000622245">
    <property type="component" value="Unassembled WGS sequence"/>
</dbReference>
<proteinExistence type="predicted"/>
<evidence type="ECO:0000256" key="1">
    <source>
        <dbReference type="SAM" id="Phobius"/>
    </source>
</evidence>
<keyword evidence="1" id="KW-0812">Transmembrane</keyword>
<dbReference type="EMBL" id="JAEVHL010000256">
    <property type="protein sequence ID" value="MBM0279235.1"/>
    <property type="molecule type" value="Genomic_DNA"/>
</dbReference>
<accession>A0ABS1YP88</accession>
<feature type="non-terminal residue" evidence="2">
    <location>
        <position position="67"/>
    </location>
</feature>
<name>A0ABS1YP88_9ACTN</name>
<evidence type="ECO:0008006" key="4">
    <source>
        <dbReference type="Google" id="ProtNLM"/>
    </source>
</evidence>